<evidence type="ECO:0000256" key="2">
    <source>
        <dbReference type="ARBA" id="ARBA00023125"/>
    </source>
</evidence>
<evidence type="ECO:0000256" key="1">
    <source>
        <dbReference type="ARBA" id="ARBA00023015"/>
    </source>
</evidence>
<dbReference type="CDD" id="cd01392">
    <property type="entry name" value="HTH_LacI"/>
    <property type="match status" value="1"/>
</dbReference>
<dbReference type="InterPro" id="IPR046335">
    <property type="entry name" value="LacI/GalR-like_sensor"/>
</dbReference>
<dbReference type="Gene3D" id="3.40.50.2300">
    <property type="match status" value="2"/>
</dbReference>
<evidence type="ECO:0000313" key="5">
    <source>
        <dbReference type="EMBL" id="MDO3676268.1"/>
    </source>
</evidence>
<evidence type="ECO:0000256" key="3">
    <source>
        <dbReference type="ARBA" id="ARBA00023163"/>
    </source>
</evidence>
<dbReference type="PROSITE" id="PS50932">
    <property type="entry name" value="HTH_LACI_2"/>
    <property type="match status" value="1"/>
</dbReference>
<evidence type="ECO:0000313" key="6">
    <source>
        <dbReference type="Proteomes" id="UP001168883"/>
    </source>
</evidence>
<dbReference type="PANTHER" id="PTHR30146:SF149">
    <property type="entry name" value="HTH-TYPE TRANSCRIPTIONAL REGULATOR EBGR"/>
    <property type="match status" value="1"/>
</dbReference>
<organism evidence="5 6">
    <name type="scientific">Paenibacillus ehimensis</name>
    <dbReference type="NCBI Taxonomy" id="79264"/>
    <lineage>
        <taxon>Bacteria</taxon>
        <taxon>Bacillati</taxon>
        <taxon>Bacillota</taxon>
        <taxon>Bacilli</taxon>
        <taxon>Bacillales</taxon>
        <taxon>Paenibacillaceae</taxon>
        <taxon>Paenibacillus</taxon>
    </lineage>
</organism>
<comment type="caution">
    <text evidence="5">The sequence shown here is derived from an EMBL/GenBank/DDBJ whole genome shotgun (WGS) entry which is preliminary data.</text>
</comment>
<dbReference type="EMBL" id="JAUMKJ010000004">
    <property type="protein sequence ID" value="MDO3676268.1"/>
    <property type="molecule type" value="Genomic_DNA"/>
</dbReference>
<dbReference type="Pfam" id="PF13377">
    <property type="entry name" value="Peripla_BP_3"/>
    <property type="match status" value="1"/>
</dbReference>
<protein>
    <submittedName>
        <fullName evidence="5">LacI family DNA-binding transcriptional regulator</fullName>
    </submittedName>
</protein>
<dbReference type="SUPFAM" id="SSF47413">
    <property type="entry name" value="lambda repressor-like DNA-binding domains"/>
    <property type="match status" value="1"/>
</dbReference>
<evidence type="ECO:0000259" key="4">
    <source>
        <dbReference type="PROSITE" id="PS50932"/>
    </source>
</evidence>
<keyword evidence="1" id="KW-0805">Transcription regulation</keyword>
<gene>
    <name evidence="5" type="ORF">Q3C12_04580</name>
</gene>
<keyword evidence="2 5" id="KW-0238">DNA-binding</keyword>
<dbReference type="Pfam" id="PF00356">
    <property type="entry name" value="LacI"/>
    <property type="match status" value="1"/>
</dbReference>
<name>A0ABT8V4A3_9BACL</name>
<dbReference type="SUPFAM" id="SSF53822">
    <property type="entry name" value="Periplasmic binding protein-like I"/>
    <property type="match status" value="1"/>
</dbReference>
<dbReference type="GO" id="GO:0003677">
    <property type="term" value="F:DNA binding"/>
    <property type="evidence" value="ECO:0007669"/>
    <property type="project" value="UniProtKB-KW"/>
</dbReference>
<accession>A0ABT8V4A3</accession>
<proteinExistence type="predicted"/>
<dbReference type="Gene3D" id="1.10.260.40">
    <property type="entry name" value="lambda repressor-like DNA-binding domains"/>
    <property type="match status" value="1"/>
</dbReference>
<keyword evidence="6" id="KW-1185">Reference proteome</keyword>
<keyword evidence="3" id="KW-0804">Transcription</keyword>
<dbReference type="InterPro" id="IPR010982">
    <property type="entry name" value="Lambda_DNA-bd_dom_sf"/>
</dbReference>
<dbReference type="CDD" id="cd01544">
    <property type="entry name" value="PBP1_GalR"/>
    <property type="match status" value="1"/>
</dbReference>
<dbReference type="Proteomes" id="UP001168883">
    <property type="component" value="Unassembled WGS sequence"/>
</dbReference>
<dbReference type="RefSeq" id="WP_036713364.1">
    <property type="nucleotide sequence ID" value="NZ_JARLKN010000050.1"/>
</dbReference>
<dbReference type="PANTHER" id="PTHR30146">
    <property type="entry name" value="LACI-RELATED TRANSCRIPTIONAL REPRESSOR"/>
    <property type="match status" value="1"/>
</dbReference>
<dbReference type="InterPro" id="IPR000843">
    <property type="entry name" value="HTH_LacI"/>
</dbReference>
<dbReference type="SMART" id="SM00354">
    <property type="entry name" value="HTH_LACI"/>
    <property type="match status" value="1"/>
</dbReference>
<sequence>MPTIKDVARVTNFSTTTVWRVLQNDQTLSVTDETRNKIIAAASQLNYRPLRKKKGAVDKKTANVKIGVLIWCSPEVEYEDPYFLSIRQGLEMRFSELDLTLSQIYRLGAQEPDGNLNELDGLIVIGAIDPSEVERIYSRPERIVFVNCCPDSDKYDSVVTDFEQALALVMNHFFALGYRDIGFVGGDEFIHRFGFEKIQVKESRRIAFERIAKEKGIFNPERMFQSDWSTMGGYHTVKDMVQQGNLPRAIFFASDPMAIGALKALHEVGVSVPSEVAIIGFDDIEMASFARVPLTTVKIYTEQMGRTAVDMVLQRIQGRDVPLKSVVPSRLVVRESCGGT</sequence>
<reference evidence="5" key="1">
    <citation type="submission" date="2023-07" db="EMBL/GenBank/DDBJ databases">
        <authorList>
            <person name="Aktuganov G."/>
            <person name="Boyko T."/>
            <person name="Delegan Y."/>
            <person name="Galimzianova N."/>
            <person name="Gilvanova E."/>
            <person name="Korobov V."/>
            <person name="Kuzmina L."/>
            <person name="Melentiev A."/>
            <person name="Milman P."/>
            <person name="Ryabova A."/>
            <person name="Stupak E."/>
            <person name="Yasakov T."/>
            <person name="Zharikova N."/>
            <person name="Zhurenko E."/>
        </authorList>
    </citation>
    <scope>NUCLEOTIDE SEQUENCE</scope>
    <source>
        <strain evidence="5">IB-739</strain>
    </source>
</reference>
<dbReference type="InterPro" id="IPR028082">
    <property type="entry name" value="Peripla_BP_I"/>
</dbReference>
<feature type="domain" description="HTH lacI-type" evidence="4">
    <location>
        <begin position="2"/>
        <end position="52"/>
    </location>
</feature>